<dbReference type="PATRIC" id="fig|1605367.3.peg.2520"/>
<dbReference type="STRING" id="1605367.AFM12_05795"/>
<evidence type="ECO:0000259" key="2">
    <source>
        <dbReference type="Pfam" id="PF23572"/>
    </source>
</evidence>
<dbReference type="RefSeq" id="WP_055144920.1">
    <property type="nucleotide sequence ID" value="NZ_JXSZ01000005.1"/>
</dbReference>
<dbReference type="GO" id="GO:0005737">
    <property type="term" value="C:cytoplasm"/>
    <property type="evidence" value="ECO:0007669"/>
    <property type="project" value="TreeGrafter"/>
</dbReference>
<evidence type="ECO:0008006" key="5">
    <source>
        <dbReference type="Google" id="ProtNLM"/>
    </source>
</evidence>
<proteinExistence type="predicted"/>
<accession>A0A0P7C8P1</accession>
<dbReference type="Proteomes" id="UP000050454">
    <property type="component" value="Unassembled WGS sequence"/>
</dbReference>
<protein>
    <recommendedName>
        <fullName evidence="5">GH3 auxin-responsive promoter</fullName>
    </recommendedName>
</protein>
<dbReference type="Pfam" id="PF23571">
    <property type="entry name" value="GH3_M"/>
    <property type="match status" value="1"/>
</dbReference>
<reference evidence="3 4" key="1">
    <citation type="submission" date="2015-07" db="EMBL/GenBank/DDBJ databases">
        <title>The draft genome sequence of Leadbetterella sp. JN14-9.</title>
        <authorList>
            <person name="Liu Y."/>
            <person name="Du J."/>
            <person name="Shao Z."/>
        </authorList>
    </citation>
    <scope>NUCLEOTIDE SEQUENCE [LARGE SCALE GENOMIC DNA]</scope>
    <source>
        <strain evidence="3 4">JN14-9</strain>
    </source>
</reference>
<dbReference type="Pfam" id="PF23572">
    <property type="entry name" value="GH3_C"/>
    <property type="match status" value="1"/>
</dbReference>
<evidence type="ECO:0000259" key="1">
    <source>
        <dbReference type="Pfam" id="PF23571"/>
    </source>
</evidence>
<dbReference type="InterPro" id="IPR004993">
    <property type="entry name" value="GH3"/>
</dbReference>
<dbReference type="AlphaFoldDB" id="A0A0P7C8P1"/>
<sequence length="507" mass="58399">MSVLNEILSFFIKRRIERINEFMLNPHETQQEQFQSLIKKARKTEYGKRYGFSDIKNIVDFQRQVPIVAYENLYPEIERVLRGENNILWPTPIKLFSKSSGTTNAKSKYIPVSDESLESCHYKGGKDMITLYLAEHPDSGLFDGKGLSIGGSLQENPYNSRTQVGDISALIMQNLPSWAEYLRTPPLEVALMDNWEEKMSRMIDICSREKLTSILGVPTWTVVLLERILEQTGKKNLLEVWPDFELFVHGAVNFKPYRDRFQTKFFPSEQVNYLEIYNASEGYFGVQDDLGRIGEMLLMLDYGVFYEFVPMEELDKDHPKALTLDQVELDKNYALLISTNAGLWRYKIGDTVKFTSKYPYRIKISGRTKHFINAFGEELIIENAEAGITEACEATGVIIKDFTAGPCYMADDSKGGHEWIIECPQKPENSFDFAERLDASLRRLNSDYDAKRAGNLALQMPKIHFVEEGTFYNWMQKRGKLGGQNKVPRLSNNREFIDDLLEFTGLR</sequence>
<organism evidence="3 4">
    <name type="scientific">Jiulongibacter sediminis</name>
    <dbReference type="NCBI Taxonomy" id="1605367"/>
    <lineage>
        <taxon>Bacteria</taxon>
        <taxon>Pseudomonadati</taxon>
        <taxon>Bacteroidota</taxon>
        <taxon>Cytophagia</taxon>
        <taxon>Cytophagales</taxon>
        <taxon>Leadbetterellaceae</taxon>
        <taxon>Jiulongibacter</taxon>
    </lineage>
</organism>
<dbReference type="OrthoDB" id="5678283at2"/>
<evidence type="ECO:0000313" key="3">
    <source>
        <dbReference type="EMBL" id="KPM50055.1"/>
    </source>
</evidence>
<name>A0A0P7C8P1_9BACT</name>
<dbReference type="PANTHER" id="PTHR31901">
    <property type="entry name" value="GH3 DOMAIN-CONTAINING PROTEIN"/>
    <property type="match status" value="1"/>
</dbReference>
<evidence type="ECO:0000313" key="4">
    <source>
        <dbReference type="Proteomes" id="UP000050454"/>
    </source>
</evidence>
<feature type="domain" description="GH3 middle" evidence="1">
    <location>
        <begin position="298"/>
        <end position="367"/>
    </location>
</feature>
<dbReference type="InterPro" id="IPR055377">
    <property type="entry name" value="GH3_M"/>
</dbReference>
<comment type="caution">
    <text evidence="3">The sequence shown here is derived from an EMBL/GenBank/DDBJ whole genome shotgun (WGS) entry which is preliminary data.</text>
</comment>
<keyword evidence="4" id="KW-1185">Reference proteome</keyword>
<feature type="domain" description="GH3 C-terminal" evidence="2">
    <location>
        <begin position="382"/>
        <end position="495"/>
    </location>
</feature>
<dbReference type="Pfam" id="PF03321">
    <property type="entry name" value="GH3"/>
    <property type="match status" value="1"/>
</dbReference>
<dbReference type="EMBL" id="LGTQ01000005">
    <property type="protein sequence ID" value="KPM50055.1"/>
    <property type="molecule type" value="Genomic_DNA"/>
</dbReference>
<dbReference type="PANTHER" id="PTHR31901:SF9">
    <property type="entry name" value="GH3 DOMAIN-CONTAINING PROTEIN"/>
    <property type="match status" value="1"/>
</dbReference>
<gene>
    <name evidence="3" type="ORF">AFM12_05795</name>
</gene>
<dbReference type="GO" id="GO:0016881">
    <property type="term" value="F:acid-amino acid ligase activity"/>
    <property type="evidence" value="ECO:0007669"/>
    <property type="project" value="TreeGrafter"/>
</dbReference>
<dbReference type="InterPro" id="IPR055378">
    <property type="entry name" value="GH3_C"/>
</dbReference>